<accession>A0AA39X504</accession>
<feature type="signal peptide" evidence="2">
    <location>
        <begin position="1"/>
        <end position="23"/>
    </location>
</feature>
<evidence type="ECO:0000256" key="1">
    <source>
        <dbReference type="SAM" id="MobiDB-lite"/>
    </source>
</evidence>
<name>A0AA39X504_9PEZI</name>
<feature type="chain" id="PRO_5041358623" evidence="2">
    <location>
        <begin position="24"/>
        <end position="232"/>
    </location>
</feature>
<evidence type="ECO:0000313" key="4">
    <source>
        <dbReference type="Proteomes" id="UP001175000"/>
    </source>
</evidence>
<organism evidence="3 4">
    <name type="scientific">Immersiella caudata</name>
    <dbReference type="NCBI Taxonomy" id="314043"/>
    <lineage>
        <taxon>Eukaryota</taxon>
        <taxon>Fungi</taxon>
        <taxon>Dikarya</taxon>
        <taxon>Ascomycota</taxon>
        <taxon>Pezizomycotina</taxon>
        <taxon>Sordariomycetes</taxon>
        <taxon>Sordariomycetidae</taxon>
        <taxon>Sordariales</taxon>
        <taxon>Lasiosphaeriaceae</taxon>
        <taxon>Immersiella</taxon>
    </lineage>
</organism>
<protein>
    <submittedName>
        <fullName evidence="3">Uncharacterized protein</fullName>
    </submittedName>
</protein>
<sequence>MKPTNLITVLMGIASQVFPTAFALPGVSPYPDAKGLNDVRSPDLPGPGRRANFPLPPPLTPEQEAEKLRLLQQHLDLYNSTGAGSGPHKRDGGLERRIPFNPRSDACRVTAVRDLYWTLDCTPDCKNGDYYNVEEVVVSDNNSNEWYAHFRGLQNGGWKYYQLDGHRGIWMATWWQGSTNWYGFGYALMGIEGRDGNRDMMGSHDCWYDGGSEFWGQKGRASCFVWCNQFNW</sequence>
<reference evidence="3" key="1">
    <citation type="submission" date="2023-06" db="EMBL/GenBank/DDBJ databases">
        <title>Genome-scale phylogeny and comparative genomics of the fungal order Sordariales.</title>
        <authorList>
            <consortium name="Lawrence Berkeley National Laboratory"/>
            <person name="Hensen N."/>
            <person name="Bonometti L."/>
            <person name="Westerberg I."/>
            <person name="Brannstrom I.O."/>
            <person name="Guillou S."/>
            <person name="Cros-Aarteil S."/>
            <person name="Calhoun S."/>
            <person name="Haridas S."/>
            <person name="Kuo A."/>
            <person name="Mondo S."/>
            <person name="Pangilinan J."/>
            <person name="Riley R."/>
            <person name="Labutti K."/>
            <person name="Andreopoulos B."/>
            <person name="Lipzen A."/>
            <person name="Chen C."/>
            <person name="Yanf M."/>
            <person name="Daum C."/>
            <person name="Ng V."/>
            <person name="Clum A."/>
            <person name="Steindorff A."/>
            <person name="Ohm R."/>
            <person name="Martin F."/>
            <person name="Silar P."/>
            <person name="Natvig D."/>
            <person name="Lalanne C."/>
            <person name="Gautier V."/>
            <person name="Ament-Velasquez S.L."/>
            <person name="Kruys A."/>
            <person name="Hutchinson M.I."/>
            <person name="Powell A.J."/>
            <person name="Barry K."/>
            <person name="Miller A.N."/>
            <person name="Grigoriev I.V."/>
            <person name="Debuchy R."/>
            <person name="Gladieux P."/>
            <person name="Thoren M.H."/>
            <person name="Johannesson H."/>
        </authorList>
    </citation>
    <scope>NUCLEOTIDE SEQUENCE</scope>
    <source>
        <strain evidence="3">CBS 606.72</strain>
    </source>
</reference>
<dbReference type="AlphaFoldDB" id="A0AA39X504"/>
<dbReference type="EMBL" id="JAULSU010000002">
    <property type="protein sequence ID" value="KAK0627406.1"/>
    <property type="molecule type" value="Genomic_DNA"/>
</dbReference>
<evidence type="ECO:0000256" key="2">
    <source>
        <dbReference type="SAM" id="SignalP"/>
    </source>
</evidence>
<feature type="region of interest" description="Disordered" evidence="1">
    <location>
        <begin position="34"/>
        <end position="56"/>
    </location>
</feature>
<keyword evidence="2" id="KW-0732">Signal</keyword>
<dbReference type="Proteomes" id="UP001175000">
    <property type="component" value="Unassembled WGS sequence"/>
</dbReference>
<gene>
    <name evidence="3" type="ORF">B0T14DRAFT_600627</name>
</gene>
<keyword evidence="4" id="KW-1185">Reference proteome</keyword>
<proteinExistence type="predicted"/>
<evidence type="ECO:0000313" key="3">
    <source>
        <dbReference type="EMBL" id="KAK0627406.1"/>
    </source>
</evidence>
<comment type="caution">
    <text evidence="3">The sequence shown here is derived from an EMBL/GenBank/DDBJ whole genome shotgun (WGS) entry which is preliminary data.</text>
</comment>